<proteinExistence type="predicted"/>
<organism evidence="1 2">
    <name type="scientific">Actinocorallia aurantiaca</name>
    <dbReference type="NCBI Taxonomy" id="46204"/>
    <lineage>
        <taxon>Bacteria</taxon>
        <taxon>Bacillati</taxon>
        <taxon>Actinomycetota</taxon>
        <taxon>Actinomycetes</taxon>
        <taxon>Streptosporangiales</taxon>
        <taxon>Thermomonosporaceae</taxon>
        <taxon>Actinocorallia</taxon>
    </lineage>
</organism>
<sequence length="290" mass="31594">MTELITEILKRAGYAPQVSYASWTLAREQVISGAAQGVYPLVKSTSRLDQFLSSDPLIEFEYVLFYDRSRGEPRVSSAAELSRLRVGGISGYDYWPELESTVRGLVEFNTAEEGFQALADGKIDLLAEGLLSGQATVADPSFPRDANDFDHLRDGGKLVHSVEGLHFMMPKTPEAAAVMRKFNEVLTAMRKGQEYKAIVAALQPDAAQEVALEPVGGAGLAELLDETGRTVLYAPRGTRAKVLAWPKEFTEKADPAPERILVEVKIINGPASGRALYVDARALLLEVPGQ</sequence>
<evidence type="ECO:0000313" key="1">
    <source>
        <dbReference type="EMBL" id="GAA2734118.1"/>
    </source>
</evidence>
<protein>
    <recommendedName>
        <fullName evidence="3">ABC-type amino acid transport substrate-binding protein</fullName>
    </recommendedName>
</protein>
<accession>A0ABN3UJX8</accession>
<comment type="caution">
    <text evidence="1">The sequence shown here is derived from an EMBL/GenBank/DDBJ whole genome shotgun (WGS) entry which is preliminary data.</text>
</comment>
<dbReference type="Gene3D" id="3.40.190.10">
    <property type="entry name" value="Periplasmic binding protein-like II"/>
    <property type="match status" value="2"/>
</dbReference>
<dbReference type="Proteomes" id="UP001501842">
    <property type="component" value="Unassembled WGS sequence"/>
</dbReference>
<evidence type="ECO:0008006" key="3">
    <source>
        <dbReference type="Google" id="ProtNLM"/>
    </source>
</evidence>
<gene>
    <name evidence="1" type="ORF">GCM10010439_55720</name>
</gene>
<dbReference type="SUPFAM" id="SSF53850">
    <property type="entry name" value="Periplasmic binding protein-like II"/>
    <property type="match status" value="1"/>
</dbReference>
<dbReference type="EMBL" id="BAAATZ010000029">
    <property type="protein sequence ID" value="GAA2734118.1"/>
    <property type="molecule type" value="Genomic_DNA"/>
</dbReference>
<evidence type="ECO:0000313" key="2">
    <source>
        <dbReference type="Proteomes" id="UP001501842"/>
    </source>
</evidence>
<name>A0ABN3UJX8_9ACTN</name>
<keyword evidence="2" id="KW-1185">Reference proteome</keyword>
<reference evidence="1 2" key="1">
    <citation type="journal article" date="2019" name="Int. J. Syst. Evol. Microbiol.">
        <title>The Global Catalogue of Microorganisms (GCM) 10K type strain sequencing project: providing services to taxonomists for standard genome sequencing and annotation.</title>
        <authorList>
            <consortium name="The Broad Institute Genomics Platform"/>
            <consortium name="The Broad Institute Genome Sequencing Center for Infectious Disease"/>
            <person name="Wu L."/>
            <person name="Ma J."/>
        </authorList>
    </citation>
    <scope>NUCLEOTIDE SEQUENCE [LARGE SCALE GENOMIC DNA]</scope>
    <source>
        <strain evidence="1 2">JCM 8201</strain>
    </source>
</reference>